<dbReference type="AlphaFoldDB" id="A0A163KPJ0"/>
<dbReference type="EMBL" id="JYNV01000077">
    <property type="protein sequence ID" value="KZM27151.1"/>
    <property type="molecule type" value="Genomic_DNA"/>
</dbReference>
<dbReference type="OrthoDB" id="3439627at2759"/>
<protein>
    <submittedName>
        <fullName evidence="2">Uncharacterized protein</fullName>
    </submittedName>
</protein>
<keyword evidence="3" id="KW-1185">Reference proteome</keyword>
<sequence>MPRNGDGSSDNGPIEGQNIVHGAGDAPAQPEHAKNNIAPMPEIEKGAALEGLNASGGGNKADQAEPTVAGDAPKKD</sequence>
<dbReference type="Proteomes" id="UP000076837">
    <property type="component" value="Unassembled WGS sequence"/>
</dbReference>
<evidence type="ECO:0000313" key="3">
    <source>
        <dbReference type="Proteomes" id="UP000076837"/>
    </source>
</evidence>
<organism evidence="2 3">
    <name type="scientific">Didymella rabiei</name>
    <name type="common">Chickpea ascochyta blight fungus</name>
    <name type="synonym">Mycosphaerella rabiei</name>
    <dbReference type="NCBI Taxonomy" id="5454"/>
    <lineage>
        <taxon>Eukaryota</taxon>
        <taxon>Fungi</taxon>
        <taxon>Dikarya</taxon>
        <taxon>Ascomycota</taxon>
        <taxon>Pezizomycotina</taxon>
        <taxon>Dothideomycetes</taxon>
        <taxon>Pleosporomycetidae</taxon>
        <taxon>Pleosporales</taxon>
        <taxon>Pleosporineae</taxon>
        <taxon>Didymellaceae</taxon>
        <taxon>Ascochyta</taxon>
    </lineage>
</organism>
<evidence type="ECO:0000256" key="1">
    <source>
        <dbReference type="SAM" id="MobiDB-lite"/>
    </source>
</evidence>
<name>A0A163KPJ0_DIDRA</name>
<feature type="compositionally biased region" description="Polar residues" evidence="1">
    <location>
        <begin position="1"/>
        <end position="11"/>
    </location>
</feature>
<dbReference type="STRING" id="5454.A0A163KPJ0"/>
<feature type="region of interest" description="Disordered" evidence="1">
    <location>
        <begin position="1"/>
        <end position="76"/>
    </location>
</feature>
<evidence type="ECO:0000313" key="2">
    <source>
        <dbReference type="EMBL" id="KZM27151.1"/>
    </source>
</evidence>
<accession>A0A163KPJ0</accession>
<gene>
    <name evidence="2" type="ORF">ST47_g1689</name>
</gene>
<reference evidence="2 3" key="1">
    <citation type="journal article" date="2016" name="Sci. Rep.">
        <title>Draft genome sequencing and secretome analysis of fungal phytopathogen Ascochyta rabiei provides insight into the necrotrophic effector repertoire.</title>
        <authorList>
            <person name="Verma S."/>
            <person name="Gazara R.K."/>
            <person name="Nizam S."/>
            <person name="Parween S."/>
            <person name="Chattopadhyay D."/>
            <person name="Verma P.K."/>
        </authorList>
    </citation>
    <scope>NUCLEOTIDE SEQUENCE [LARGE SCALE GENOMIC DNA]</scope>
    <source>
        <strain evidence="2 3">ArDII</strain>
    </source>
</reference>
<proteinExistence type="predicted"/>
<comment type="caution">
    <text evidence="2">The sequence shown here is derived from an EMBL/GenBank/DDBJ whole genome shotgun (WGS) entry which is preliminary data.</text>
</comment>